<keyword evidence="1" id="KW-1133">Transmembrane helix</keyword>
<evidence type="ECO:0000313" key="2">
    <source>
        <dbReference type="EMBL" id="EAL64451.1"/>
    </source>
</evidence>
<dbReference type="RefSeq" id="XP_637955.1">
    <property type="nucleotide sequence ID" value="XM_632863.1"/>
</dbReference>
<dbReference type="Pfam" id="PF14808">
    <property type="entry name" value="TMEM164"/>
    <property type="match status" value="1"/>
</dbReference>
<dbReference type="eggNOG" id="ENOG502RDVV">
    <property type="taxonomic scope" value="Eukaryota"/>
</dbReference>
<keyword evidence="3" id="KW-1185">Reference proteome</keyword>
<feature type="transmembrane region" description="Helical" evidence="1">
    <location>
        <begin position="150"/>
        <end position="169"/>
    </location>
</feature>
<feature type="transmembrane region" description="Helical" evidence="1">
    <location>
        <begin position="94"/>
        <end position="111"/>
    </location>
</feature>
<dbReference type="GeneID" id="8625382"/>
<dbReference type="VEuPathDB" id="AmoebaDB:DDB_G0285985"/>
<dbReference type="InParanoid" id="Q54MF9"/>
<dbReference type="OMA" id="FGIYWRE"/>
<keyword evidence="1" id="KW-0472">Membrane</keyword>
<feature type="transmembrane region" description="Helical" evidence="1">
    <location>
        <begin position="252"/>
        <end position="273"/>
    </location>
</feature>
<feature type="transmembrane region" description="Helical" evidence="1">
    <location>
        <begin position="69"/>
        <end position="88"/>
    </location>
</feature>
<dbReference type="PhylomeDB" id="Q54MF9"/>
<dbReference type="dictyBase" id="DDB_G0285985"/>
<gene>
    <name evidence="2" type="ORF">DDB_G0285985</name>
</gene>
<dbReference type="PANTHER" id="PTHR20948">
    <property type="entry name" value="TRANSMEMBRANE PROTEIN 164"/>
    <property type="match status" value="1"/>
</dbReference>
<dbReference type="EMBL" id="AAFI02000082">
    <property type="protein sequence ID" value="EAL64451.1"/>
    <property type="molecule type" value="Genomic_DNA"/>
</dbReference>
<feature type="transmembrane region" description="Helical" evidence="1">
    <location>
        <begin position="202"/>
        <end position="223"/>
    </location>
</feature>
<feature type="transmembrane region" description="Helical" evidence="1">
    <location>
        <begin position="118"/>
        <end position="138"/>
    </location>
</feature>
<dbReference type="KEGG" id="ddi:DDB_G0285985"/>
<dbReference type="Proteomes" id="UP000002195">
    <property type="component" value="Unassembled WGS sequence"/>
</dbReference>
<protein>
    <recommendedName>
        <fullName evidence="4">Transmembrane protein</fullName>
    </recommendedName>
</protein>
<evidence type="ECO:0000313" key="3">
    <source>
        <dbReference type="Proteomes" id="UP000002195"/>
    </source>
</evidence>
<organism evidence="2 3">
    <name type="scientific">Dictyostelium discoideum</name>
    <name type="common">Social amoeba</name>
    <dbReference type="NCBI Taxonomy" id="44689"/>
    <lineage>
        <taxon>Eukaryota</taxon>
        <taxon>Amoebozoa</taxon>
        <taxon>Evosea</taxon>
        <taxon>Eumycetozoa</taxon>
        <taxon>Dictyostelia</taxon>
        <taxon>Dictyosteliales</taxon>
        <taxon>Dictyosteliaceae</taxon>
        <taxon>Dictyostelium</taxon>
    </lineage>
</organism>
<reference evidence="2 3" key="1">
    <citation type="journal article" date="2005" name="Nature">
        <title>The genome of the social amoeba Dictyostelium discoideum.</title>
        <authorList>
            <consortium name="The Dictyostelium discoideum Sequencing Consortium"/>
            <person name="Eichinger L."/>
            <person name="Pachebat J.A."/>
            <person name="Glockner G."/>
            <person name="Rajandream M.A."/>
            <person name="Sucgang R."/>
            <person name="Berriman M."/>
            <person name="Song J."/>
            <person name="Olsen R."/>
            <person name="Szafranski K."/>
            <person name="Xu Q."/>
            <person name="Tunggal B."/>
            <person name="Kummerfeld S."/>
            <person name="Madera M."/>
            <person name="Konfortov B.A."/>
            <person name="Rivero F."/>
            <person name="Bankier A.T."/>
            <person name="Lehmann R."/>
            <person name="Hamlin N."/>
            <person name="Davies R."/>
            <person name="Gaudet P."/>
            <person name="Fey P."/>
            <person name="Pilcher K."/>
            <person name="Chen G."/>
            <person name="Saunders D."/>
            <person name="Sodergren E."/>
            <person name="Davis P."/>
            <person name="Kerhornou A."/>
            <person name="Nie X."/>
            <person name="Hall N."/>
            <person name="Anjard C."/>
            <person name="Hemphill L."/>
            <person name="Bason N."/>
            <person name="Farbrother P."/>
            <person name="Desany B."/>
            <person name="Just E."/>
            <person name="Morio T."/>
            <person name="Rost R."/>
            <person name="Churcher C."/>
            <person name="Cooper J."/>
            <person name="Haydock S."/>
            <person name="van Driessche N."/>
            <person name="Cronin A."/>
            <person name="Goodhead I."/>
            <person name="Muzny D."/>
            <person name="Mourier T."/>
            <person name="Pain A."/>
            <person name="Lu M."/>
            <person name="Harper D."/>
            <person name="Lindsay R."/>
            <person name="Hauser H."/>
            <person name="James K."/>
            <person name="Quiles M."/>
            <person name="Madan Babu M."/>
            <person name="Saito T."/>
            <person name="Buchrieser C."/>
            <person name="Wardroper A."/>
            <person name="Felder M."/>
            <person name="Thangavelu M."/>
            <person name="Johnson D."/>
            <person name="Knights A."/>
            <person name="Loulseged H."/>
            <person name="Mungall K."/>
            <person name="Oliver K."/>
            <person name="Price C."/>
            <person name="Quail M.A."/>
            <person name="Urushihara H."/>
            <person name="Hernandez J."/>
            <person name="Rabbinowitsch E."/>
            <person name="Steffen D."/>
            <person name="Sanders M."/>
            <person name="Ma J."/>
            <person name="Kohara Y."/>
            <person name="Sharp S."/>
            <person name="Simmonds M."/>
            <person name="Spiegler S."/>
            <person name="Tivey A."/>
            <person name="Sugano S."/>
            <person name="White B."/>
            <person name="Walker D."/>
            <person name="Woodward J."/>
            <person name="Winckler T."/>
            <person name="Tanaka Y."/>
            <person name="Shaulsky G."/>
            <person name="Schleicher M."/>
            <person name="Weinstock G."/>
            <person name="Rosenthal A."/>
            <person name="Cox E.C."/>
            <person name="Chisholm R.L."/>
            <person name="Gibbs R."/>
            <person name="Loomis W.F."/>
            <person name="Platzer M."/>
            <person name="Kay R.R."/>
            <person name="Williams J."/>
            <person name="Dear P.H."/>
            <person name="Noegel A.A."/>
            <person name="Barrell B."/>
            <person name="Kuspa A."/>
        </authorList>
    </citation>
    <scope>NUCLEOTIDE SEQUENCE [LARGE SCALE GENOMIC DNA]</scope>
    <source>
        <strain evidence="2 3">AX4</strain>
    </source>
</reference>
<evidence type="ECO:0008006" key="4">
    <source>
        <dbReference type="Google" id="ProtNLM"/>
    </source>
</evidence>
<dbReference type="PaxDb" id="44689-DDB0218770"/>
<comment type="caution">
    <text evidence="2">The sequence shown here is derived from an EMBL/GenBank/DDBJ whole genome shotgun (WGS) entry which is preliminary data.</text>
</comment>
<name>Q54MF9_DICDI</name>
<accession>Q54MF9</accession>
<dbReference type="HOGENOM" id="CLU_895522_0_0_1"/>
<dbReference type="AlphaFoldDB" id="Q54MF9"/>
<sequence>MSNFVDTCFKLSEGHDFVVFTFHSIIWGTLLHLMNRSDPIKLQEKQQQNNINKKSNSNPHTYKLKPFEILFLGIMVTVTLINIVLRFVKGVPIWLLQPCHVLSALLIYIISNKKSDSNIFYLYFYNLWMPLVGVLAVPDDSWFYYSWEPMVFYLHHYAMLIIPFYYMLFNHRFHAHFKSSTSLPIEHYGNIRLSTLKNRLRLFVQVFTIGMLYHSLVLGYGGILLNEDLNSMKCRFAGGEIFGIYWREFLTIGGWILGWLVAVLPDTLIHYFLNSKNTSTTTTKKNSILSILSDGFNFIQSRINLEIKKNN</sequence>
<keyword evidence="1" id="KW-0812">Transmembrane</keyword>
<dbReference type="PANTHER" id="PTHR20948:SF3">
    <property type="entry name" value="TRANSMEMBRANE PROTEIN"/>
    <property type="match status" value="1"/>
</dbReference>
<evidence type="ECO:0000256" key="1">
    <source>
        <dbReference type="SAM" id="Phobius"/>
    </source>
</evidence>
<dbReference type="InterPro" id="IPR026508">
    <property type="entry name" value="TMEM164"/>
</dbReference>
<proteinExistence type="predicted"/>